<dbReference type="EC" id="2.7.4.25" evidence="8"/>
<dbReference type="GO" id="GO:0005829">
    <property type="term" value="C:cytosol"/>
    <property type="evidence" value="ECO:0007669"/>
    <property type="project" value="TreeGrafter"/>
</dbReference>
<dbReference type="InParanoid" id="A0A140L433"/>
<evidence type="ECO:0000256" key="5">
    <source>
        <dbReference type="ARBA" id="ARBA00022840"/>
    </source>
</evidence>
<reference evidence="10 11" key="1">
    <citation type="submission" date="2015-12" db="EMBL/GenBank/DDBJ databases">
        <title>Draft genome sequnece of Fervidicola ferrireducens strain Y170.</title>
        <authorList>
            <person name="Patel B.K."/>
        </authorList>
    </citation>
    <scope>NUCLEOTIDE SEQUENCE [LARGE SCALE GENOMIC DNA]</scope>
    <source>
        <strain evidence="10 11">Y170</strain>
    </source>
</reference>
<comment type="similarity">
    <text evidence="1 8">Belongs to the cytidylate kinase family. Type 1 subfamily.</text>
</comment>
<dbReference type="SUPFAM" id="SSF52540">
    <property type="entry name" value="P-loop containing nucleoside triphosphate hydrolases"/>
    <property type="match status" value="1"/>
</dbReference>
<dbReference type="Pfam" id="PF02224">
    <property type="entry name" value="Cytidylate_kin"/>
    <property type="match status" value="1"/>
</dbReference>
<feature type="domain" description="Cytidylate kinase" evidence="9">
    <location>
        <begin position="15"/>
        <end position="222"/>
    </location>
</feature>
<dbReference type="GO" id="GO:0036430">
    <property type="term" value="F:CMP kinase activity"/>
    <property type="evidence" value="ECO:0007669"/>
    <property type="project" value="RHEA"/>
</dbReference>
<evidence type="ECO:0000256" key="4">
    <source>
        <dbReference type="ARBA" id="ARBA00022777"/>
    </source>
</evidence>
<dbReference type="HAMAP" id="MF_00238">
    <property type="entry name" value="Cytidyl_kinase_type1"/>
    <property type="match status" value="1"/>
</dbReference>
<dbReference type="RefSeq" id="WP_245628476.1">
    <property type="nucleotide sequence ID" value="NZ_LOED01000028.1"/>
</dbReference>
<sequence>MRVSSNGKLEKVYSVAIDGPAGAGKSTVAKMIAERLNLAYVDTGAMYRAITLKALERGNFSKKGIIKIAEESTIEIINGRIYLDGRDVTEEIRKPSVDEKVSTVASIPQVRKRLVEIQRQMAKNSGVVMDGRDIGTTVLPNAKYKFYLTADIKIRAKRRYEEMLNKGINSDLEKVEQELAQRDKQDMERECSPLKVAEDAVIIDTSHKTPEEVVNEILDYIKRDENVL</sequence>
<comment type="catalytic activity">
    <reaction evidence="7 8">
        <text>CMP + ATP = CDP + ADP</text>
        <dbReference type="Rhea" id="RHEA:11600"/>
        <dbReference type="ChEBI" id="CHEBI:30616"/>
        <dbReference type="ChEBI" id="CHEBI:58069"/>
        <dbReference type="ChEBI" id="CHEBI:60377"/>
        <dbReference type="ChEBI" id="CHEBI:456216"/>
        <dbReference type="EC" id="2.7.4.25"/>
    </reaction>
</comment>
<keyword evidence="5 8" id="KW-0067">ATP-binding</keyword>
<comment type="caution">
    <text evidence="10">The sequence shown here is derived from an EMBL/GenBank/DDBJ whole genome shotgun (WGS) entry which is preliminary data.</text>
</comment>
<keyword evidence="3 8" id="KW-0547">Nucleotide-binding</keyword>
<dbReference type="GO" id="GO:0036431">
    <property type="term" value="F:dCMP kinase activity"/>
    <property type="evidence" value="ECO:0007669"/>
    <property type="project" value="InterPro"/>
</dbReference>
<gene>
    <name evidence="8 10" type="primary">cmk</name>
    <name evidence="10" type="ORF">AN618_19460</name>
</gene>
<dbReference type="EMBL" id="LOED01000028">
    <property type="protein sequence ID" value="KXG75308.1"/>
    <property type="molecule type" value="Genomic_DNA"/>
</dbReference>
<dbReference type="GO" id="GO:0005524">
    <property type="term" value="F:ATP binding"/>
    <property type="evidence" value="ECO:0007669"/>
    <property type="project" value="UniProtKB-UniRule"/>
</dbReference>
<dbReference type="STRING" id="520764.AN618_19460"/>
<evidence type="ECO:0000313" key="10">
    <source>
        <dbReference type="EMBL" id="KXG75308.1"/>
    </source>
</evidence>
<evidence type="ECO:0000256" key="6">
    <source>
        <dbReference type="ARBA" id="ARBA00047615"/>
    </source>
</evidence>
<protein>
    <recommendedName>
        <fullName evidence="8">Cytidylate kinase</fullName>
        <shortName evidence="8">CK</shortName>
        <ecNumber evidence="8">2.7.4.25</ecNumber>
    </recommendedName>
    <alternativeName>
        <fullName evidence="8">Cytidine monophosphate kinase</fullName>
        <shortName evidence="8">CMP kinase</shortName>
    </alternativeName>
</protein>
<dbReference type="InterPro" id="IPR011994">
    <property type="entry name" value="Cytidylate_kinase_dom"/>
</dbReference>
<evidence type="ECO:0000256" key="1">
    <source>
        <dbReference type="ARBA" id="ARBA00009427"/>
    </source>
</evidence>
<dbReference type="Gene3D" id="3.40.50.300">
    <property type="entry name" value="P-loop containing nucleotide triphosphate hydrolases"/>
    <property type="match status" value="1"/>
</dbReference>
<dbReference type="AlphaFoldDB" id="A0A140L433"/>
<accession>A0A140L433</accession>
<dbReference type="PATRIC" id="fig|520764.3.peg.2087"/>
<evidence type="ECO:0000256" key="3">
    <source>
        <dbReference type="ARBA" id="ARBA00022741"/>
    </source>
</evidence>
<feature type="binding site" evidence="8">
    <location>
        <begin position="19"/>
        <end position="27"/>
    </location>
    <ligand>
        <name>ATP</name>
        <dbReference type="ChEBI" id="CHEBI:30616"/>
    </ligand>
</feature>
<dbReference type="CDD" id="cd02020">
    <property type="entry name" value="CMPK"/>
    <property type="match status" value="1"/>
</dbReference>
<evidence type="ECO:0000256" key="8">
    <source>
        <dbReference type="HAMAP-Rule" id="MF_00238"/>
    </source>
</evidence>
<name>A0A140L433_9FIRM</name>
<keyword evidence="11" id="KW-1185">Reference proteome</keyword>
<evidence type="ECO:0000259" key="9">
    <source>
        <dbReference type="Pfam" id="PF02224"/>
    </source>
</evidence>
<dbReference type="Proteomes" id="UP000070427">
    <property type="component" value="Unassembled WGS sequence"/>
</dbReference>
<dbReference type="NCBIfam" id="TIGR00017">
    <property type="entry name" value="cmk"/>
    <property type="match status" value="1"/>
</dbReference>
<keyword evidence="4 8" id="KW-0418">Kinase</keyword>
<evidence type="ECO:0000256" key="7">
    <source>
        <dbReference type="ARBA" id="ARBA00048478"/>
    </source>
</evidence>
<dbReference type="PANTHER" id="PTHR21299:SF2">
    <property type="entry name" value="CYTIDYLATE KINASE"/>
    <property type="match status" value="1"/>
</dbReference>
<dbReference type="GO" id="GO:0006220">
    <property type="term" value="P:pyrimidine nucleotide metabolic process"/>
    <property type="evidence" value="ECO:0007669"/>
    <property type="project" value="UniProtKB-UniRule"/>
</dbReference>
<keyword evidence="2 8" id="KW-0808">Transferase</keyword>
<comment type="subcellular location">
    <subcellularLocation>
        <location evidence="8">Cytoplasm</location>
    </subcellularLocation>
</comment>
<dbReference type="GO" id="GO:0015949">
    <property type="term" value="P:nucleobase-containing small molecule interconversion"/>
    <property type="evidence" value="ECO:0007669"/>
    <property type="project" value="TreeGrafter"/>
</dbReference>
<keyword evidence="8" id="KW-0963">Cytoplasm</keyword>
<dbReference type="InterPro" id="IPR003136">
    <property type="entry name" value="Cytidylate_kin"/>
</dbReference>
<dbReference type="FunCoup" id="A0A140L433">
    <property type="interactions" value="242"/>
</dbReference>
<dbReference type="PANTHER" id="PTHR21299">
    <property type="entry name" value="CYTIDYLATE KINASE/PANTOATE-BETA-ALANINE LIGASE"/>
    <property type="match status" value="1"/>
</dbReference>
<organism evidence="10 11">
    <name type="scientific">Fervidicola ferrireducens</name>
    <dbReference type="NCBI Taxonomy" id="520764"/>
    <lineage>
        <taxon>Bacteria</taxon>
        <taxon>Bacillati</taxon>
        <taxon>Bacillota</taxon>
        <taxon>Clostridia</taxon>
        <taxon>Thermosediminibacterales</taxon>
        <taxon>Thermosediminibacteraceae</taxon>
        <taxon>Fervidicola</taxon>
    </lineage>
</organism>
<proteinExistence type="inferred from homology"/>
<evidence type="ECO:0000256" key="2">
    <source>
        <dbReference type="ARBA" id="ARBA00022679"/>
    </source>
</evidence>
<dbReference type="InterPro" id="IPR027417">
    <property type="entry name" value="P-loop_NTPase"/>
</dbReference>
<evidence type="ECO:0000313" key="11">
    <source>
        <dbReference type="Proteomes" id="UP000070427"/>
    </source>
</evidence>
<comment type="catalytic activity">
    <reaction evidence="6 8">
        <text>dCMP + ATP = dCDP + ADP</text>
        <dbReference type="Rhea" id="RHEA:25094"/>
        <dbReference type="ChEBI" id="CHEBI:30616"/>
        <dbReference type="ChEBI" id="CHEBI:57566"/>
        <dbReference type="ChEBI" id="CHEBI:58593"/>
        <dbReference type="ChEBI" id="CHEBI:456216"/>
        <dbReference type="EC" id="2.7.4.25"/>
    </reaction>
</comment>